<dbReference type="Proteomes" id="UP000269396">
    <property type="component" value="Unassembled WGS sequence"/>
</dbReference>
<evidence type="ECO:0000313" key="2">
    <source>
        <dbReference type="Proteomes" id="UP000269396"/>
    </source>
</evidence>
<reference evidence="1 2" key="1">
    <citation type="submission" date="2018-11" db="EMBL/GenBank/DDBJ databases">
        <authorList>
            <consortium name="Pathogen Informatics"/>
        </authorList>
    </citation>
    <scope>NUCLEOTIDE SEQUENCE [LARGE SCALE GENOMIC DNA]</scope>
    <source>
        <strain>Denwood</strain>
        <strain evidence="2">Zambia</strain>
    </source>
</reference>
<evidence type="ECO:0000313" key="1">
    <source>
        <dbReference type="EMBL" id="VDP62937.1"/>
    </source>
</evidence>
<gene>
    <name evidence="1" type="ORF">SMTD_LOCUS13185</name>
</gene>
<dbReference type="Gene3D" id="2.30.30.490">
    <property type="match status" value="1"/>
</dbReference>
<keyword evidence="2" id="KW-1185">Reference proteome</keyword>
<dbReference type="EMBL" id="UZAL01033231">
    <property type="protein sequence ID" value="VDP62937.1"/>
    <property type="molecule type" value="Genomic_DNA"/>
</dbReference>
<name>A0A183PFP9_9TREM</name>
<accession>A0A183PFP9</accession>
<organism evidence="1 2">
    <name type="scientific">Schistosoma mattheei</name>
    <dbReference type="NCBI Taxonomy" id="31246"/>
    <lineage>
        <taxon>Eukaryota</taxon>
        <taxon>Metazoa</taxon>
        <taxon>Spiralia</taxon>
        <taxon>Lophotrochozoa</taxon>
        <taxon>Platyhelminthes</taxon>
        <taxon>Trematoda</taxon>
        <taxon>Digenea</taxon>
        <taxon>Strigeidida</taxon>
        <taxon>Schistosomatoidea</taxon>
        <taxon>Schistosomatidae</taxon>
        <taxon>Schistosoma</taxon>
    </lineage>
</organism>
<protein>
    <submittedName>
        <fullName evidence="1">Uncharacterized protein</fullName>
    </submittedName>
</protein>
<dbReference type="STRING" id="31246.A0A183PFP9"/>
<dbReference type="InterPro" id="IPR043151">
    <property type="entry name" value="BAH_sf"/>
</dbReference>
<sequence length="80" mass="9524">MASNNMYRVGDFVYFESSATAPYQIRRIDELNKVSTMYLSINCVFELYYKTLPLRIEDIRRLLVFGHGCLRSIVHVFWDH</sequence>
<proteinExistence type="predicted"/>
<dbReference type="AlphaFoldDB" id="A0A183PFP9"/>